<evidence type="ECO:0000313" key="3">
    <source>
        <dbReference type="Proteomes" id="UP000464262"/>
    </source>
</evidence>
<reference evidence="2 3" key="1">
    <citation type="submission" date="2020-01" db="EMBL/GenBank/DDBJ databases">
        <title>Whole genome and functional gene identification of agarase of Vibrio HN897.</title>
        <authorList>
            <person name="Liu Y."/>
            <person name="Zhao Z."/>
        </authorList>
    </citation>
    <scope>NUCLEOTIDE SEQUENCE [LARGE SCALE GENOMIC DNA]</scope>
    <source>
        <strain evidence="2 3">HN897</strain>
    </source>
</reference>
<dbReference type="AlphaFoldDB" id="A0A7Z2T412"/>
<dbReference type="PANTHER" id="PTHR38013:SF1">
    <property type="entry name" value="GLYCOPROTEIN_POLYSACCHARIDE METABOLISM"/>
    <property type="match status" value="1"/>
</dbReference>
<protein>
    <submittedName>
        <fullName evidence="2">Lipo-like protein</fullName>
    </submittedName>
</protein>
<dbReference type="PROSITE" id="PS51257">
    <property type="entry name" value="PROKAR_LIPOPROTEIN"/>
    <property type="match status" value="1"/>
</dbReference>
<gene>
    <name evidence="2" type="ORF">GT360_10115</name>
</gene>
<dbReference type="EMBL" id="CP047475">
    <property type="protein sequence ID" value="QIA63851.1"/>
    <property type="molecule type" value="Genomic_DNA"/>
</dbReference>
<name>A0A7Z2T412_9VIBR</name>
<dbReference type="RefSeq" id="WP_164648746.1">
    <property type="nucleotide sequence ID" value="NZ_CP047475.1"/>
</dbReference>
<evidence type="ECO:0000313" key="2">
    <source>
        <dbReference type="EMBL" id="QIA63851.1"/>
    </source>
</evidence>
<evidence type="ECO:0000256" key="1">
    <source>
        <dbReference type="SAM" id="SignalP"/>
    </source>
</evidence>
<accession>A0A7Z2T412</accession>
<sequence>MKKALLLAAVILGTTTLVGCQQSEKQEQVSQMQMVTGTITYRERIALPENAVVEVTLQDVSLADAKARVLSQHRFKSNGAQVPFKFELPYNVSEIDDRHRYSVSARIEVDGKLRFITDTSNPVITDNNKSHKIDLRLIGVR</sequence>
<feature type="signal peptide" evidence="1">
    <location>
        <begin position="1"/>
        <end position="19"/>
    </location>
</feature>
<dbReference type="InterPro" id="IPR039366">
    <property type="entry name" value="Pilotin"/>
</dbReference>
<dbReference type="PANTHER" id="PTHR38013">
    <property type="entry name" value="GLYCOPROTEIN/POLYSACCHARIDE METABOLISM"/>
    <property type="match status" value="1"/>
</dbReference>
<keyword evidence="1" id="KW-0732">Signal</keyword>
<dbReference type="InterPro" id="IPR053196">
    <property type="entry name" value="Lipoprotein_YbaY-like"/>
</dbReference>
<proteinExistence type="predicted"/>
<dbReference type="Pfam" id="PF09619">
    <property type="entry name" value="YscW"/>
    <property type="match status" value="1"/>
</dbReference>
<dbReference type="KEGG" id="vas:GT360_10115"/>
<dbReference type="Proteomes" id="UP000464262">
    <property type="component" value="Chromosome 1"/>
</dbReference>
<keyword evidence="3" id="KW-1185">Reference proteome</keyword>
<feature type="chain" id="PRO_5031268405" evidence="1">
    <location>
        <begin position="20"/>
        <end position="141"/>
    </location>
</feature>
<organism evidence="2 3">
    <name type="scientific">Vibrio astriarenae</name>
    <dbReference type="NCBI Taxonomy" id="1481923"/>
    <lineage>
        <taxon>Bacteria</taxon>
        <taxon>Pseudomonadati</taxon>
        <taxon>Pseudomonadota</taxon>
        <taxon>Gammaproteobacteria</taxon>
        <taxon>Vibrionales</taxon>
        <taxon>Vibrionaceae</taxon>
        <taxon>Vibrio</taxon>
    </lineage>
</organism>